<evidence type="ECO:0000256" key="1">
    <source>
        <dbReference type="ARBA" id="ARBA00023054"/>
    </source>
</evidence>
<accession>A0A9R0J1I9</accession>
<gene>
    <name evidence="7 8" type="primary">LOC110797394</name>
</gene>
<keyword evidence="6" id="KW-1185">Reference proteome</keyword>
<feature type="coiled-coil region" evidence="3">
    <location>
        <begin position="321"/>
        <end position="554"/>
    </location>
</feature>
<feature type="domain" description="NAB" evidence="5">
    <location>
        <begin position="21"/>
        <end position="100"/>
    </location>
</feature>
<dbReference type="PANTHER" id="PTHR32258">
    <property type="entry name" value="PROTEIN NETWORKED 4A"/>
    <property type="match status" value="1"/>
</dbReference>
<evidence type="ECO:0000256" key="3">
    <source>
        <dbReference type="SAM" id="Coils"/>
    </source>
</evidence>
<reference evidence="7 8" key="2">
    <citation type="submission" date="2025-04" db="UniProtKB">
        <authorList>
            <consortium name="RefSeq"/>
        </authorList>
    </citation>
    <scope>IDENTIFICATION</scope>
</reference>
<dbReference type="PANTHER" id="PTHR32258:SF3">
    <property type="entry name" value="PROTEIN NETWORKED 4A"/>
    <property type="match status" value="1"/>
</dbReference>
<feature type="compositionally biased region" description="Low complexity" evidence="4">
    <location>
        <begin position="1"/>
        <end position="10"/>
    </location>
</feature>
<evidence type="ECO:0000259" key="5">
    <source>
        <dbReference type="PROSITE" id="PS51774"/>
    </source>
</evidence>
<dbReference type="GO" id="GO:0003779">
    <property type="term" value="F:actin binding"/>
    <property type="evidence" value="ECO:0007669"/>
    <property type="project" value="InterPro"/>
</dbReference>
<dbReference type="Proteomes" id="UP000813463">
    <property type="component" value="Chromosome 6"/>
</dbReference>
<organism evidence="6 8">
    <name type="scientific">Spinacia oleracea</name>
    <name type="common">Spinach</name>
    <dbReference type="NCBI Taxonomy" id="3562"/>
    <lineage>
        <taxon>Eukaryota</taxon>
        <taxon>Viridiplantae</taxon>
        <taxon>Streptophyta</taxon>
        <taxon>Embryophyta</taxon>
        <taxon>Tracheophyta</taxon>
        <taxon>Spermatophyta</taxon>
        <taxon>Magnoliopsida</taxon>
        <taxon>eudicotyledons</taxon>
        <taxon>Gunneridae</taxon>
        <taxon>Pentapetalae</taxon>
        <taxon>Caryophyllales</taxon>
        <taxon>Chenopodiaceae</taxon>
        <taxon>Chenopodioideae</taxon>
        <taxon>Anserineae</taxon>
        <taxon>Spinacia</taxon>
    </lineage>
</organism>
<evidence type="ECO:0000313" key="8">
    <source>
        <dbReference type="RefSeq" id="XP_021858199.1"/>
    </source>
</evidence>
<sequence>MASSSVSSKSPFKGPESRKANSWWWDSHVGRNTKWLAENLEEMDQHYKRMQKLIEGDGDSLAKKADMYYQKRPELLSHVEEFYRMYKSLAERYEHLTGEVRKNLQPDLQSQGSVGSDTSADVFSVWSSQEQKIIHRKTGPRAAGFDFFLGPKKSNFDQSAKGDETPSISDSETEFSESDVSSLYSYTGMSVNTAYTGEEEVQSRPLESETESCEVDKMQVQHHENRNGSLRKSTSGNFDDVHPKTADYEEELKMAKVKIHQSEEEIAKLKIELLKFTTSEFTSNSLHEYPGVENSTSTEEVELETDESTLEVDISQPEQKIRALSEELRITKGRLQALDKEIAQLRKENRDSSDNMRKMQDLLKLAQKEAVTWKARIESEKRQAAKMQERIARYKTSLNDRENEVRDLKEVISDANRKYQLHAEITRLTDEKTRLEENLREWEMNCHSLESQHAALENKLNDEIEQLKGDITEKRHRLEIMESDLDAFKLKYDNLSSEKEKINTELSARNDRVAEMEKHLQQLVSEKDETSKVVQELRSRDEELREEVERQKVLTLEASEGKREAIRQLCFSLEHYRNNYLEIRQAFTVHKQLHVFAT</sequence>
<dbReference type="InterPro" id="IPR051861">
    <property type="entry name" value="NET_actin-binding_domain"/>
</dbReference>
<reference evidence="6" key="1">
    <citation type="journal article" date="2021" name="Nat. Commun.">
        <title>Genomic analyses provide insights into spinach domestication and the genetic basis of agronomic traits.</title>
        <authorList>
            <person name="Cai X."/>
            <person name="Sun X."/>
            <person name="Xu C."/>
            <person name="Sun H."/>
            <person name="Wang X."/>
            <person name="Ge C."/>
            <person name="Zhang Z."/>
            <person name="Wang Q."/>
            <person name="Fei Z."/>
            <person name="Jiao C."/>
            <person name="Wang Q."/>
        </authorList>
    </citation>
    <scope>NUCLEOTIDE SEQUENCE [LARGE SCALE GENOMIC DNA]</scope>
    <source>
        <strain evidence="6">cv. Varoflay</strain>
    </source>
</reference>
<dbReference type="AlphaFoldDB" id="A0A9R0J1I9"/>
<dbReference type="Pfam" id="PF07765">
    <property type="entry name" value="KIP1"/>
    <property type="match status" value="1"/>
</dbReference>
<dbReference type="GO" id="GO:0005774">
    <property type="term" value="C:vacuolar membrane"/>
    <property type="evidence" value="ECO:0000318"/>
    <property type="project" value="GO_Central"/>
</dbReference>
<evidence type="ECO:0000256" key="4">
    <source>
        <dbReference type="SAM" id="MobiDB-lite"/>
    </source>
</evidence>
<dbReference type="OrthoDB" id="1877257at2759"/>
<dbReference type="GeneID" id="110797394"/>
<dbReference type="RefSeq" id="XP_021858198.1">
    <property type="nucleotide sequence ID" value="XM_022002506.1"/>
</dbReference>
<dbReference type="RefSeq" id="XP_021858199.1">
    <property type="nucleotide sequence ID" value="XM_022002507.1"/>
</dbReference>
<evidence type="ECO:0000313" key="6">
    <source>
        <dbReference type="Proteomes" id="UP000813463"/>
    </source>
</evidence>
<name>A0A9R0J1I9_SPIOL</name>
<keyword evidence="1 3" id="KW-0175">Coiled coil</keyword>
<protein>
    <submittedName>
        <fullName evidence="7 8">Protein NETWORKED 4A-like isoform X1</fullName>
    </submittedName>
</protein>
<dbReference type="Gene3D" id="1.10.287.1490">
    <property type="match status" value="1"/>
</dbReference>
<comment type="similarity">
    <text evidence="2">Belongs to the NET family.</text>
</comment>
<feature type="region of interest" description="Disordered" evidence="4">
    <location>
        <begin position="156"/>
        <end position="176"/>
    </location>
</feature>
<dbReference type="PROSITE" id="PS51774">
    <property type="entry name" value="NAB"/>
    <property type="match status" value="1"/>
</dbReference>
<dbReference type="KEGG" id="soe:110797394"/>
<dbReference type="InterPro" id="IPR011684">
    <property type="entry name" value="NAB"/>
</dbReference>
<proteinExistence type="inferred from homology"/>
<feature type="coiled-coil region" evidence="3">
    <location>
        <begin position="245"/>
        <end position="272"/>
    </location>
</feature>
<evidence type="ECO:0000313" key="7">
    <source>
        <dbReference type="RefSeq" id="XP_021858198.1"/>
    </source>
</evidence>
<evidence type="ECO:0000256" key="2">
    <source>
        <dbReference type="ARBA" id="ARBA00038006"/>
    </source>
</evidence>
<feature type="region of interest" description="Disordered" evidence="4">
    <location>
        <begin position="1"/>
        <end position="20"/>
    </location>
</feature>
<dbReference type="SUPFAM" id="SSF57997">
    <property type="entry name" value="Tropomyosin"/>
    <property type="match status" value="1"/>
</dbReference>